<dbReference type="EMBL" id="MWPH01000003">
    <property type="protein sequence ID" value="OVE83732.1"/>
    <property type="molecule type" value="Genomic_DNA"/>
</dbReference>
<keyword evidence="2" id="KW-0812">Transmembrane</keyword>
<evidence type="ECO:0000256" key="1">
    <source>
        <dbReference type="SAM" id="MobiDB-lite"/>
    </source>
</evidence>
<evidence type="ECO:0000313" key="3">
    <source>
        <dbReference type="EMBL" id="OVE83732.1"/>
    </source>
</evidence>
<keyword evidence="2" id="KW-1133">Transmembrane helix</keyword>
<gene>
    <name evidence="3" type="ORF">B2G88_15025</name>
</gene>
<feature type="compositionally biased region" description="Acidic residues" evidence="1">
    <location>
        <begin position="19"/>
        <end position="28"/>
    </location>
</feature>
<feature type="transmembrane region" description="Helical" evidence="2">
    <location>
        <begin position="134"/>
        <end position="154"/>
    </location>
</feature>
<protein>
    <recommendedName>
        <fullName evidence="5">DUF456 domain-containing protein</fullName>
    </recommendedName>
</protein>
<feature type="transmembrane region" description="Helical" evidence="2">
    <location>
        <begin position="110"/>
        <end position="128"/>
    </location>
</feature>
<organism evidence="3 4">
    <name type="scientific">Natronolimnobius baerhuensis</name>
    <dbReference type="NCBI Taxonomy" id="253108"/>
    <lineage>
        <taxon>Archaea</taxon>
        <taxon>Methanobacteriati</taxon>
        <taxon>Methanobacteriota</taxon>
        <taxon>Stenosarchaea group</taxon>
        <taxon>Halobacteria</taxon>
        <taxon>Halobacteriales</taxon>
        <taxon>Natrialbaceae</taxon>
        <taxon>Natronolimnobius</taxon>
    </lineage>
</organism>
<reference evidence="3 4" key="1">
    <citation type="submission" date="2017-02" db="EMBL/GenBank/DDBJ databases">
        <title>Natronthermophilus aegyptiacus gen. nov.,sp. nov., an aerobic, extremely halophilic alkalithermophilic archaeon isolated from the athalassohaline Wadi An Natrun, Egypt.</title>
        <authorList>
            <person name="Zhao B."/>
        </authorList>
    </citation>
    <scope>NUCLEOTIDE SEQUENCE [LARGE SCALE GENOMIC DNA]</scope>
    <source>
        <strain evidence="3 4">CGMCC 1.3597</strain>
    </source>
</reference>
<evidence type="ECO:0000313" key="4">
    <source>
        <dbReference type="Proteomes" id="UP000196084"/>
    </source>
</evidence>
<keyword evidence="4" id="KW-1185">Reference proteome</keyword>
<evidence type="ECO:0008006" key="5">
    <source>
        <dbReference type="Google" id="ProtNLM"/>
    </source>
</evidence>
<comment type="caution">
    <text evidence="3">The sequence shown here is derived from an EMBL/GenBank/DDBJ whole genome shotgun (WGS) entry which is preliminary data.</text>
</comment>
<dbReference type="Proteomes" id="UP000196084">
    <property type="component" value="Unassembled WGS sequence"/>
</dbReference>
<dbReference type="OrthoDB" id="242095at2157"/>
<feature type="transmembrane region" description="Helical" evidence="2">
    <location>
        <begin position="190"/>
        <end position="209"/>
    </location>
</feature>
<feature type="compositionally biased region" description="Basic and acidic residues" evidence="1">
    <location>
        <begin position="1"/>
        <end position="18"/>
    </location>
</feature>
<proteinExistence type="predicted"/>
<dbReference type="RefSeq" id="WP_087715211.1">
    <property type="nucleotide sequence ID" value="NZ_MWPH01000003.1"/>
</dbReference>
<evidence type="ECO:0000256" key="2">
    <source>
        <dbReference type="SAM" id="Phobius"/>
    </source>
</evidence>
<feature type="region of interest" description="Disordered" evidence="1">
    <location>
        <begin position="1"/>
        <end position="87"/>
    </location>
</feature>
<name>A0A202E630_9EURY</name>
<feature type="transmembrane region" description="Helical" evidence="2">
    <location>
        <begin position="166"/>
        <end position="184"/>
    </location>
</feature>
<sequence length="222" mass="22944">MSDRADEVTESRDARSTDDLLEETEQLLEESGTGTESPPADAEAGTEPSAESASDIDAESWLGDSEPATPDADTASDPSESGGGLRSRLPSLGFGLGSGRSRSVSPSEYFSPKAFLAAALVLGVGMFAGGAVPLLSTIGQLLGMFAVAFLVGLVTSKRRYLEMTSAGLLVGVLGAFSDYAMFVMTGSGTTVFFIGAAIGLVSSVLGYYFGRDLRDGLARDIE</sequence>
<keyword evidence="2" id="KW-0472">Membrane</keyword>
<accession>A0A202E630</accession>
<dbReference type="AlphaFoldDB" id="A0A202E630"/>